<reference evidence="1" key="1">
    <citation type="submission" date="2020-11" db="EMBL/GenBank/DDBJ databases">
        <title>Sequencing the genomes of 1000 actinobacteria strains.</title>
        <authorList>
            <person name="Klenk H.-P."/>
        </authorList>
    </citation>
    <scope>NUCLEOTIDE SEQUENCE</scope>
    <source>
        <strain evidence="1">DSM 26152</strain>
    </source>
</reference>
<dbReference type="EMBL" id="JADOTZ010000001">
    <property type="protein sequence ID" value="MBG6084939.1"/>
    <property type="molecule type" value="Genomic_DNA"/>
</dbReference>
<keyword evidence="2" id="KW-1185">Reference proteome</keyword>
<evidence type="ECO:0000313" key="2">
    <source>
        <dbReference type="Proteomes" id="UP000625033"/>
    </source>
</evidence>
<comment type="caution">
    <text evidence="1">The sequence shown here is derived from an EMBL/GenBank/DDBJ whole genome shotgun (WGS) entry which is preliminary data.</text>
</comment>
<sequence>MAIEGWTVSSAASKIQNDAVDGVEPFSTMETKAETAISEAAEAAEHFEIGAALDSLLTKFLSSSISGATNSGNYMVEALGDAIEAYEAGDQTMAAEAEKAMYKSPDFAGEQK</sequence>
<dbReference type="InterPro" id="IPR045436">
    <property type="entry name" value="DUF6507"/>
</dbReference>
<dbReference type="AlphaFoldDB" id="A0A931D9Q6"/>
<proteinExistence type="predicted"/>
<name>A0A931D9Q6_9MICC</name>
<dbReference type="Pfam" id="PF20117">
    <property type="entry name" value="DUF6507"/>
    <property type="match status" value="1"/>
</dbReference>
<dbReference type="Proteomes" id="UP000625033">
    <property type="component" value="Unassembled WGS sequence"/>
</dbReference>
<accession>A0A931D9Q6</accession>
<evidence type="ECO:0000313" key="1">
    <source>
        <dbReference type="EMBL" id="MBG6084939.1"/>
    </source>
</evidence>
<protein>
    <submittedName>
        <fullName evidence="1">Uncharacterized protein</fullName>
    </submittedName>
</protein>
<gene>
    <name evidence="1" type="ORF">IW252_001706</name>
</gene>
<dbReference type="RefSeq" id="WP_196836179.1">
    <property type="nucleotide sequence ID" value="NZ_JADOTZ010000001.1"/>
</dbReference>
<organism evidence="1 2">
    <name type="scientific">Zhihengliuella flava</name>
    <dbReference type="NCBI Taxonomy" id="1285193"/>
    <lineage>
        <taxon>Bacteria</taxon>
        <taxon>Bacillati</taxon>
        <taxon>Actinomycetota</taxon>
        <taxon>Actinomycetes</taxon>
        <taxon>Micrococcales</taxon>
        <taxon>Micrococcaceae</taxon>
        <taxon>Zhihengliuella</taxon>
    </lineage>
</organism>